<dbReference type="Gene3D" id="1.10.260.40">
    <property type="entry name" value="lambda repressor-like DNA-binding domains"/>
    <property type="match status" value="1"/>
</dbReference>
<accession>A0A0P9D531</accession>
<protein>
    <recommendedName>
        <fullName evidence="5">HTH lacI-type domain-containing protein</fullName>
    </recommendedName>
</protein>
<sequence>MATATIYDVSRRAGVSIATVSRVLNSPDQVGPETRARVLNAIDELHFVPKIEAQVRARKGVGRIGVLTPFFTSDSFIDRLRGVVAALVGQPYEPVIYDVASAAQRDGYLANLPLTRRVDGVIVIGLPFDDKVAERLLNFRLPTVQIVSASQNFSKPVSSIIHDDTVGGRMAAEYLVERGYRRFGFVGDTDIPDFVGVLEDQKLGTFRHTLALNGLHLPDAYVRLAPFGMEQARQEGHTLLDLPEPPEVIFAGSDTQAIGVISAARERGLSVPGDLAVMGFDDISISDFIGLTTIRQQLKESGRLAVELLLAQIAEEENPPRQIDLQFTLMRRATA</sequence>
<organism evidence="6 7">
    <name type="scientific">Kouleothrix aurantiaca</name>
    <dbReference type="NCBI Taxonomy" id="186479"/>
    <lineage>
        <taxon>Bacteria</taxon>
        <taxon>Bacillati</taxon>
        <taxon>Chloroflexota</taxon>
        <taxon>Chloroflexia</taxon>
        <taxon>Chloroflexales</taxon>
        <taxon>Roseiflexineae</taxon>
        <taxon>Roseiflexaceae</taxon>
        <taxon>Kouleothrix</taxon>
    </lineage>
</organism>
<dbReference type="Pfam" id="PF13377">
    <property type="entry name" value="Peripla_BP_3"/>
    <property type="match status" value="1"/>
</dbReference>
<dbReference type="SUPFAM" id="SSF47413">
    <property type="entry name" value="lambda repressor-like DNA-binding domains"/>
    <property type="match status" value="1"/>
</dbReference>
<evidence type="ECO:0000256" key="1">
    <source>
        <dbReference type="ARBA" id="ARBA00022491"/>
    </source>
</evidence>
<keyword evidence="1" id="KW-0678">Repressor</keyword>
<reference evidence="6 7" key="1">
    <citation type="submission" date="2015-09" db="EMBL/GenBank/DDBJ databases">
        <title>Draft genome sequence of Kouleothrix aurantiaca JCM 19913.</title>
        <authorList>
            <person name="Hemp J."/>
        </authorList>
    </citation>
    <scope>NUCLEOTIDE SEQUENCE [LARGE SCALE GENOMIC DNA]</scope>
    <source>
        <strain evidence="6 7">COM-B</strain>
    </source>
</reference>
<comment type="caution">
    <text evidence="6">The sequence shown here is derived from an EMBL/GenBank/DDBJ whole genome shotgun (WGS) entry which is preliminary data.</text>
</comment>
<dbReference type="PRINTS" id="PR00036">
    <property type="entry name" value="HTHLACI"/>
</dbReference>
<keyword evidence="2" id="KW-0805">Transcription regulation</keyword>
<evidence type="ECO:0000256" key="4">
    <source>
        <dbReference type="ARBA" id="ARBA00023163"/>
    </source>
</evidence>
<keyword evidence="3" id="KW-0238">DNA-binding</keyword>
<gene>
    <name evidence="6" type="ORF">SE17_05395</name>
</gene>
<dbReference type="CDD" id="cd01392">
    <property type="entry name" value="HTH_LacI"/>
    <property type="match status" value="1"/>
</dbReference>
<dbReference type="InterPro" id="IPR028082">
    <property type="entry name" value="Peripla_BP_I"/>
</dbReference>
<dbReference type="EMBL" id="LJCR01000101">
    <property type="protein sequence ID" value="KPV54172.1"/>
    <property type="molecule type" value="Genomic_DNA"/>
</dbReference>
<dbReference type="InterPro" id="IPR010982">
    <property type="entry name" value="Lambda_DNA-bd_dom_sf"/>
</dbReference>
<dbReference type="InterPro" id="IPR000843">
    <property type="entry name" value="HTH_LacI"/>
</dbReference>
<keyword evidence="7" id="KW-1185">Reference proteome</keyword>
<evidence type="ECO:0000259" key="5">
    <source>
        <dbReference type="PROSITE" id="PS50932"/>
    </source>
</evidence>
<feature type="domain" description="HTH lacI-type" evidence="5">
    <location>
        <begin position="4"/>
        <end position="58"/>
    </location>
</feature>
<dbReference type="InterPro" id="IPR046335">
    <property type="entry name" value="LacI/GalR-like_sensor"/>
</dbReference>
<keyword evidence="4" id="KW-0804">Transcription</keyword>
<dbReference type="CDD" id="cd06267">
    <property type="entry name" value="PBP1_LacI_sugar_binding-like"/>
    <property type="match status" value="1"/>
</dbReference>
<evidence type="ECO:0000313" key="6">
    <source>
        <dbReference type="EMBL" id="KPV54172.1"/>
    </source>
</evidence>
<name>A0A0P9D531_9CHLR</name>
<dbReference type="Gene3D" id="3.40.50.2300">
    <property type="match status" value="2"/>
</dbReference>
<dbReference type="AlphaFoldDB" id="A0A0P9D531"/>
<evidence type="ECO:0000313" key="7">
    <source>
        <dbReference type="Proteomes" id="UP000050509"/>
    </source>
</evidence>
<dbReference type="Pfam" id="PF00356">
    <property type="entry name" value="LacI"/>
    <property type="match status" value="1"/>
</dbReference>
<dbReference type="PROSITE" id="PS50932">
    <property type="entry name" value="HTH_LACI_2"/>
    <property type="match status" value="1"/>
</dbReference>
<dbReference type="GO" id="GO:0003700">
    <property type="term" value="F:DNA-binding transcription factor activity"/>
    <property type="evidence" value="ECO:0007669"/>
    <property type="project" value="TreeGrafter"/>
</dbReference>
<dbReference type="PANTHER" id="PTHR30146">
    <property type="entry name" value="LACI-RELATED TRANSCRIPTIONAL REPRESSOR"/>
    <property type="match status" value="1"/>
</dbReference>
<dbReference type="GO" id="GO:0000976">
    <property type="term" value="F:transcription cis-regulatory region binding"/>
    <property type="evidence" value="ECO:0007669"/>
    <property type="project" value="TreeGrafter"/>
</dbReference>
<evidence type="ECO:0000256" key="2">
    <source>
        <dbReference type="ARBA" id="ARBA00023015"/>
    </source>
</evidence>
<dbReference type="PANTHER" id="PTHR30146:SF148">
    <property type="entry name" value="HTH-TYPE TRANSCRIPTIONAL REPRESSOR PURR-RELATED"/>
    <property type="match status" value="1"/>
</dbReference>
<dbReference type="Proteomes" id="UP000050509">
    <property type="component" value="Unassembled WGS sequence"/>
</dbReference>
<proteinExistence type="predicted"/>
<dbReference type="SMART" id="SM00354">
    <property type="entry name" value="HTH_LACI"/>
    <property type="match status" value="1"/>
</dbReference>
<evidence type="ECO:0000256" key="3">
    <source>
        <dbReference type="ARBA" id="ARBA00023125"/>
    </source>
</evidence>
<dbReference type="SUPFAM" id="SSF53822">
    <property type="entry name" value="Periplasmic binding protein-like I"/>
    <property type="match status" value="1"/>
</dbReference>